<feature type="compositionally biased region" description="Low complexity" evidence="4">
    <location>
        <begin position="1066"/>
        <end position="1076"/>
    </location>
</feature>
<keyword evidence="2" id="KW-0853">WD repeat</keyword>
<evidence type="ECO:0000259" key="5">
    <source>
        <dbReference type="SMART" id="SM01302"/>
    </source>
</evidence>
<accession>A0A7S3NLF4</accession>
<dbReference type="Pfam" id="PF14538">
    <property type="entry name" value="Raptor_N"/>
    <property type="match status" value="1"/>
</dbReference>
<feature type="region of interest" description="Disordered" evidence="4">
    <location>
        <begin position="1048"/>
        <end position="1081"/>
    </location>
</feature>
<name>A0A7S3NLF4_9STRA</name>
<proteinExistence type="inferred from homology"/>
<dbReference type="GO" id="GO:0031931">
    <property type="term" value="C:TORC1 complex"/>
    <property type="evidence" value="ECO:0007669"/>
    <property type="project" value="InterPro"/>
</dbReference>
<dbReference type="PANTHER" id="PTHR12848">
    <property type="entry name" value="REGULATORY-ASSOCIATED PROTEIN OF MTOR"/>
    <property type="match status" value="1"/>
</dbReference>
<dbReference type="InterPro" id="IPR016024">
    <property type="entry name" value="ARM-type_fold"/>
</dbReference>
<evidence type="ECO:0000256" key="1">
    <source>
        <dbReference type="ARBA" id="ARBA00009257"/>
    </source>
</evidence>
<dbReference type="PRINTS" id="PR01547">
    <property type="entry name" value="YEAST176DUF"/>
</dbReference>
<sequence length="1555" mass="170797">MLAEEEEKLNALESEMPAFRLHGALYSTTHTDEESTLRQGEENLLRDSDKSPFYTLISTPKSLIEPTWRTRERMKTVSVALVLCLNIGTDPPDAAITASPRARKECWLDPLGLPSRQKALETIGSALQAQYERWQSRARYRQLLDPTADELRRMCAALRRSARNDRVLLHYNGHGVPRPTPNGEIWVFNKNYTQYIPLSIYELRTVTQSPAVYVLDCSGAGALLPHLAASLRSRESTNEAEASSSSGDDKKKDKPSKQSNNIKRLSTDSKSSRTIPGDSSSNKKISLSEQEPDDNVSPLSPISEACIALVPCGADESLPSDPRLPADLFTACLTTPIAVALRWFVRTHPESTGGKLGLDLLEDGVLPGRLNDRKTPLGELNWIFTAVTDTIAWNALPAPLFQRLFRQDLLLASLFRNFLLAERVLKAHGCTPQSLPRLPATNDHPLWAAWDLAAEACLAQLALGADASIPSTPSANSANSTNVTNCGNNVASGQQSVHKVNNMTNENRYNSTQQSFGRDSGSTPPQKDDSSTARELRRLRGLAKLEPPPPRPLRASAFFEEQLTAFEVWLRFGAASDALDSPPEQLPIVLQVLLSQAHRVRALILLRRFLELGPRAVNLSLCVGIFPYVLKLLQSPAPELRRPLVAIWACILAFDPSCKQDLVKDGALIYFVAHATKVAEFQKSNNGLPVDNNGTAITRSQVKSTKQQSIPFSGYSSIENEELEDQSVLTAFVLASVVRGPDSNPKMACLSKRLDIALHALLQQRRYTRSKRRRGRLVRWLCLAVAALCDFCDAARLAARAASGDNTNLLEELSLIANGDEADPTARAAAVRALAAACYREREPPKQNNGGVAAAINKSNEPGPTVQMSTEERSAAWDADAKVIAATLTIARRDASVLVRRELALALAELAQVPAHCQGLLEARNSSAANNTPSLNQISPKAAKVLGLTQDEVSKEPRRNKESYEAIWTALVDLASDPAPSVAAAAQKVVNGLEEISKEAYASSGIEYWARKRFVTEMFSLSVARALGKSKNKHQKIPKQYELTTRWQSNKKHSLASRRSSRHSTAKSTPLSTSDSSDSEENSELETAWLSDPLSWSGELRLYRRHRNRYTMREARLLADKVRLSLDQDDDVGGGHGQPTPSGLVANANHANAPPPLKFVSAATIDNQGADMTRHLRFHPHEPYLAVVDDKHGVSLWHYEHRQCAVRWSNFFPSIHQQRPHTGSFGEANYKYSTRESSVFGGFRRSWRQRGTNESISSDWPRVTAVEWLDAAQDSLLLCGSDDGVCRIWHDFSLEEAGHASSIDMNDHSSGQIASQQHPQIVKPRLLTAFVAADDILEPANSRSSGLVTTWAQADGLLLATGDSPYLRAWDVRAQQLAAAWPLNNTQRNCVTALSYHSGLVFAGFGDGSLKLIDPRAPKLVAELGKEHNAWIVHLSSYDVAPQRQLVSACLDGNAKFWDFRAHRASMLTINVQSSTMTAFVAHPTASLLASGSHNQFINFLSRDGRQLNIVRYHEGFLGQRISPVSALAFHPSKLLAAAGATDSFVGLYACCTTN</sequence>
<protein>
    <recommendedName>
        <fullName evidence="5">Raptor N-terminal CASPase-like domain-containing protein</fullName>
    </recommendedName>
</protein>
<evidence type="ECO:0000256" key="3">
    <source>
        <dbReference type="ARBA" id="ARBA00022737"/>
    </source>
</evidence>
<feature type="region of interest" description="Disordered" evidence="4">
    <location>
        <begin position="231"/>
        <end position="298"/>
    </location>
</feature>
<reference evidence="6" key="1">
    <citation type="submission" date="2021-01" db="EMBL/GenBank/DDBJ databases">
        <authorList>
            <person name="Corre E."/>
            <person name="Pelletier E."/>
            <person name="Niang G."/>
            <person name="Scheremetjew M."/>
            <person name="Finn R."/>
            <person name="Kale V."/>
            <person name="Holt S."/>
            <person name="Cochrane G."/>
            <person name="Meng A."/>
            <person name="Brown T."/>
            <person name="Cohen L."/>
        </authorList>
    </citation>
    <scope>NUCLEOTIDE SEQUENCE</scope>
    <source>
        <strain evidence="6">CCMP1510</strain>
    </source>
</reference>
<dbReference type="SMART" id="SM01302">
    <property type="entry name" value="Raptor_N"/>
    <property type="match status" value="1"/>
</dbReference>
<dbReference type="GO" id="GO:0031929">
    <property type="term" value="P:TOR signaling"/>
    <property type="evidence" value="ECO:0007669"/>
    <property type="project" value="InterPro"/>
</dbReference>
<dbReference type="InterPro" id="IPR036322">
    <property type="entry name" value="WD40_repeat_dom_sf"/>
</dbReference>
<feature type="compositionally biased region" description="Basic residues" evidence="4">
    <location>
        <begin position="1049"/>
        <end position="1065"/>
    </location>
</feature>
<dbReference type="InterPro" id="IPR001680">
    <property type="entry name" value="WD40_rpt"/>
</dbReference>
<keyword evidence="3" id="KW-0677">Repeat</keyword>
<dbReference type="GO" id="GO:0030307">
    <property type="term" value="P:positive regulation of cell growth"/>
    <property type="evidence" value="ECO:0007669"/>
    <property type="project" value="TreeGrafter"/>
</dbReference>
<dbReference type="InterPro" id="IPR004083">
    <property type="entry name" value="Raptor"/>
</dbReference>
<feature type="region of interest" description="Disordered" evidence="4">
    <location>
        <begin position="509"/>
        <end position="534"/>
    </location>
</feature>
<dbReference type="PANTHER" id="PTHR12848:SF16">
    <property type="entry name" value="REGULATORY-ASSOCIATED PROTEIN OF MTOR"/>
    <property type="match status" value="1"/>
</dbReference>
<dbReference type="Gene3D" id="1.25.10.10">
    <property type="entry name" value="Leucine-rich Repeat Variant"/>
    <property type="match status" value="1"/>
</dbReference>
<feature type="region of interest" description="Disordered" evidence="4">
    <location>
        <begin position="843"/>
        <end position="872"/>
    </location>
</feature>
<dbReference type="SUPFAM" id="SSF48371">
    <property type="entry name" value="ARM repeat"/>
    <property type="match status" value="1"/>
</dbReference>
<dbReference type="InterPro" id="IPR029347">
    <property type="entry name" value="Raptor_N"/>
</dbReference>
<dbReference type="GO" id="GO:0009267">
    <property type="term" value="P:cellular response to starvation"/>
    <property type="evidence" value="ECO:0007669"/>
    <property type="project" value="TreeGrafter"/>
</dbReference>
<dbReference type="Gene3D" id="2.130.10.10">
    <property type="entry name" value="YVTN repeat-like/Quinoprotein amine dehydrogenase"/>
    <property type="match status" value="1"/>
</dbReference>
<feature type="compositionally biased region" description="Basic and acidic residues" evidence="4">
    <location>
        <begin position="247"/>
        <end position="256"/>
    </location>
</feature>
<gene>
    <name evidence="6" type="ORF">ALAG00032_LOCUS9061</name>
</gene>
<dbReference type="EMBL" id="HBIJ01013375">
    <property type="protein sequence ID" value="CAE0368298.1"/>
    <property type="molecule type" value="Transcribed_RNA"/>
</dbReference>
<feature type="region of interest" description="Disordered" evidence="4">
    <location>
        <begin position="471"/>
        <end position="494"/>
    </location>
</feature>
<comment type="similarity">
    <text evidence="1">Belongs to the WD repeat RAPTOR family.</text>
</comment>
<evidence type="ECO:0000256" key="4">
    <source>
        <dbReference type="SAM" id="MobiDB-lite"/>
    </source>
</evidence>
<dbReference type="GO" id="GO:0005737">
    <property type="term" value="C:cytoplasm"/>
    <property type="evidence" value="ECO:0007669"/>
    <property type="project" value="TreeGrafter"/>
</dbReference>
<feature type="compositionally biased region" description="Polar residues" evidence="4">
    <location>
        <begin position="272"/>
        <end position="289"/>
    </location>
</feature>
<dbReference type="InterPro" id="IPR011989">
    <property type="entry name" value="ARM-like"/>
</dbReference>
<dbReference type="SMART" id="SM00320">
    <property type="entry name" value="WD40"/>
    <property type="match status" value="6"/>
</dbReference>
<evidence type="ECO:0000313" key="6">
    <source>
        <dbReference type="EMBL" id="CAE0368298.1"/>
    </source>
</evidence>
<dbReference type="GO" id="GO:0071230">
    <property type="term" value="P:cellular response to amino acid stimulus"/>
    <property type="evidence" value="ECO:0007669"/>
    <property type="project" value="TreeGrafter"/>
</dbReference>
<dbReference type="SUPFAM" id="SSF50978">
    <property type="entry name" value="WD40 repeat-like"/>
    <property type="match status" value="1"/>
</dbReference>
<feature type="compositionally biased region" description="Polar residues" evidence="4">
    <location>
        <begin position="509"/>
        <end position="525"/>
    </location>
</feature>
<dbReference type="GO" id="GO:0030674">
    <property type="term" value="F:protein-macromolecule adaptor activity"/>
    <property type="evidence" value="ECO:0007669"/>
    <property type="project" value="TreeGrafter"/>
</dbReference>
<feature type="compositionally biased region" description="Low complexity" evidence="4">
    <location>
        <begin position="471"/>
        <end position="485"/>
    </location>
</feature>
<organism evidence="6">
    <name type="scientific">Aureoumbra lagunensis</name>
    <dbReference type="NCBI Taxonomy" id="44058"/>
    <lineage>
        <taxon>Eukaryota</taxon>
        <taxon>Sar</taxon>
        <taxon>Stramenopiles</taxon>
        <taxon>Ochrophyta</taxon>
        <taxon>Pelagophyceae</taxon>
        <taxon>Pelagomonadales</taxon>
        <taxon>Aureoumbra</taxon>
    </lineage>
</organism>
<evidence type="ECO:0000256" key="2">
    <source>
        <dbReference type="ARBA" id="ARBA00022574"/>
    </source>
</evidence>
<dbReference type="InterPro" id="IPR015943">
    <property type="entry name" value="WD40/YVTN_repeat-like_dom_sf"/>
</dbReference>
<feature type="domain" description="Raptor N-terminal CASPase-like" evidence="5">
    <location>
        <begin position="73"/>
        <end position="228"/>
    </location>
</feature>
<dbReference type="GO" id="GO:0010506">
    <property type="term" value="P:regulation of autophagy"/>
    <property type="evidence" value="ECO:0007669"/>
    <property type="project" value="TreeGrafter"/>
</dbReference>
<feature type="compositionally biased region" description="Polar residues" evidence="4">
    <location>
        <begin position="857"/>
        <end position="869"/>
    </location>
</feature>